<feature type="domain" description="Fibronectin type-III" evidence="4">
    <location>
        <begin position="384"/>
        <end position="477"/>
    </location>
</feature>
<dbReference type="Pfam" id="PF05426">
    <property type="entry name" value="Alginate_lyase"/>
    <property type="match status" value="1"/>
</dbReference>
<dbReference type="Gene3D" id="1.50.10.100">
    <property type="entry name" value="Chondroitin AC/alginate lyase"/>
    <property type="match status" value="1"/>
</dbReference>
<keyword evidence="6" id="KW-1185">Reference proteome</keyword>
<keyword evidence="2 5" id="KW-0456">Lyase</keyword>
<name>A0ABT3GQN7_9BACT</name>
<dbReference type="InterPro" id="IPR008397">
    <property type="entry name" value="Alginate_lyase_dom"/>
</dbReference>
<proteinExistence type="predicted"/>
<dbReference type="SMART" id="SM00060">
    <property type="entry name" value="FN3"/>
    <property type="match status" value="2"/>
</dbReference>
<dbReference type="RefSeq" id="WP_264489901.1">
    <property type="nucleotide sequence ID" value="NZ_JAPDDT010000017.1"/>
</dbReference>
<gene>
    <name evidence="5" type="ORF">OKA05_24765</name>
</gene>
<organism evidence="5 6">
    <name type="scientific">Luteolibacter arcticus</name>
    <dbReference type="NCBI Taxonomy" id="1581411"/>
    <lineage>
        <taxon>Bacteria</taxon>
        <taxon>Pseudomonadati</taxon>
        <taxon>Verrucomicrobiota</taxon>
        <taxon>Verrucomicrobiia</taxon>
        <taxon>Verrucomicrobiales</taxon>
        <taxon>Verrucomicrobiaceae</taxon>
        <taxon>Luteolibacter</taxon>
    </lineage>
</organism>
<feature type="chain" id="PRO_5045092432" evidence="3">
    <location>
        <begin position="24"/>
        <end position="757"/>
    </location>
</feature>
<dbReference type="GO" id="GO:0016829">
    <property type="term" value="F:lyase activity"/>
    <property type="evidence" value="ECO:0007669"/>
    <property type="project" value="UniProtKB-KW"/>
</dbReference>
<evidence type="ECO:0000313" key="5">
    <source>
        <dbReference type="EMBL" id="MCW1925794.1"/>
    </source>
</evidence>
<dbReference type="InterPro" id="IPR036116">
    <property type="entry name" value="FN3_sf"/>
</dbReference>
<dbReference type="Proteomes" id="UP001320876">
    <property type="component" value="Unassembled WGS sequence"/>
</dbReference>
<evidence type="ECO:0000256" key="1">
    <source>
        <dbReference type="ARBA" id="ARBA00022729"/>
    </source>
</evidence>
<dbReference type="PROSITE" id="PS50853">
    <property type="entry name" value="FN3"/>
    <property type="match status" value="2"/>
</dbReference>
<dbReference type="InterPro" id="IPR008929">
    <property type="entry name" value="Chondroitin_lyas"/>
</dbReference>
<feature type="domain" description="Fibronectin type-III" evidence="4">
    <location>
        <begin position="667"/>
        <end position="757"/>
    </location>
</feature>
<accession>A0ABT3GQN7</accession>
<dbReference type="InterPro" id="IPR013783">
    <property type="entry name" value="Ig-like_fold"/>
</dbReference>
<dbReference type="EMBL" id="JAPDDT010000017">
    <property type="protein sequence ID" value="MCW1925794.1"/>
    <property type="molecule type" value="Genomic_DNA"/>
</dbReference>
<protein>
    <submittedName>
        <fullName evidence="5">Alginate lyase family protein</fullName>
    </submittedName>
</protein>
<evidence type="ECO:0000256" key="3">
    <source>
        <dbReference type="SAM" id="SignalP"/>
    </source>
</evidence>
<dbReference type="Gene3D" id="2.60.120.200">
    <property type="match status" value="1"/>
</dbReference>
<dbReference type="SUPFAM" id="SSF48230">
    <property type="entry name" value="Chondroitin AC/alginate lyase"/>
    <property type="match status" value="1"/>
</dbReference>
<evidence type="ECO:0000256" key="2">
    <source>
        <dbReference type="ARBA" id="ARBA00023239"/>
    </source>
</evidence>
<sequence>MKLLRSLFLLPLLSALLLGAAAARDFIHPGGLHTQADFDRMKAKVAAKEHPWIDGWEALIRDRKSASDYRAAPHPHMGSRQRAQDDATAAYLNALRWVISGEKAHAECAVRILNGWASTVKEVPRGTDQPGLSGIPIGSFALAAEVLRTYPGWSAADQEKFKRLLLEYFYPVCHDFLVRHNGASDSNYWANWDTCNMRAVLAIGVFCDDRAKFDEAVDYFKNGRGMGSLKNAVPFLYPGGLGQWQESGRDQAHAMGGMGLLVEMCQVAWNQGLDLFGHDDNRLLAGGEYTAQYTLWKGVPYTYYTNSSRANQYYISRNYQGRLAASHFELLYNHYVVRQKLKAPHVQLFAEFRRPEPGEVDVFGYGTLTYTLDAAASPLATSPPPVPRELRAEPGIDRIDLKWSPSGAYSAHGYEVSRATSRNGPYTSIYSTNNWTTPAYTDTAVEAGKTYHYTIAALNNAGKSESSAPVSAEPAKGGPLPSAFKSVSTEGITFSEAAGRSFVVPGTGRDIDGSFAGLPVEGDFDLTARLIGWRGPVGLMGIVVREEGNKSPLAAAMTLGEIGGRQARFRARDDKGKTATKAGNDYTWLPVWFRIQRDGDDFTAWQSPDGIEWFEVGKSTVKLPRTALAGLLVSTGGNPPGTKKEDAPQGLFDHVTIERKLPSPPAAPTALKATATNNGNPSSNGVMTLVWKNAPNSGQAGIKVEASLNGSPFYEIADLPADATRFENTGLKDPAALRYRIRAYHRGGYSAYSSVAP</sequence>
<evidence type="ECO:0000259" key="4">
    <source>
        <dbReference type="PROSITE" id="PS50853"/>
    </source>
</evidence>
<reference evidence="5 6" key="1">
    <citation type="submission" date="2022-10" db="EMBL/GenBank/DDBJ databases">
        <title>Luteolibacter arcticus strain CCTCC AB 2014275, whole genome shotgun sequencing project.</title>
        <authorList>
            <person name="Zhao G."/>
            <person name="Shen L."/>
        </authorList>
    </citation>
    <scope>NUCLEOTIDE SEQUENCE [LARGE SCALE GENOMIC DNA]</scope>
    <source>
        <strain evidence="5 6">CCTCC AB 2014275</strain>
    </source>
</reference>
<feature type="signal peptide" evidence="3">
    <location>
        <begin position="1"/>
        <end position="23"/>
    </location>
</feature>
<dbReference type="CDD" id="cd00063">
    <property type="entry name" value="FN3"/>
    <property type="match status" value="1"/>
</dbReference>
<dbReference type="SUPFAM" id="SSF49265">
    <property type="entry name" value="Fibronectin type III"/>
    <property type="match status" value="1"/>
</dbReference>
<dbReference type="InterPro" id="IPR003961">
    <property type="entry name" value="FN3_dom"/>
</dbReference>
<evidence type="ECO:0000313" key="6">
    <source>
        <dbReference type="Proteomes" id="UP001320876"/>
    </source>
</evidence>
<comment type="caution">
    <text evidence="5">The sequence shown here is derived from an EMBL/GenBank/DDBJ whole genome shotgun (WGS) entry which is preliminary data.</text>
</comment>
<keyword evidence="1 3" id="KW-0732">Signal</keyword>
<dbReference type="Gene3D" id="2.60.40.10">
    <property type="entry name" value="Immunoglobulins"/>
    <property type="match status" value="2"/>
</dbReference>